<comment type="subcellular location">
    <subcellularLocation>
        <location evidence="1">Membrane</location>
        <topology evidence="1">Multi-pass membrane protein</topology>
    </subcellularLocation>
</comment>
<dbReference type="Gene3D" id="3.30.40.10">
    <property type="entry name" value="Zinc/RING finger domain, C3HC4 (zinc finger)"/>
    <property type="match status" value="1"/>
</dbReference>
<dbReference type="PROSITE" id="PS51292">
    <property type="entry name" value="ZF_RING_CH"/>
    <property type="match status" value="1"/>
</dbReference>
<dbReference type="SUPFAM" id="SSF56219">
    <property type="entry name" value="DNase I-like"/>
    <property type="match status" value="1"/>
</dbReference>
<keyword evidence="2" id="KW-0808">Transferase</keyword>
<evidence type="ECO:0000256" key="9">
    <source>
        <dbReference type="ARBA" id="ARBA00023136"/>
    </source>
</evidence>
<keyword evidence="7" id="KW-0862">Zinc</keyword>
<keyword evidence="3 10" id="KW-0812">Transmembrane</keyword>
<dbReference type="InterPro" id="IPR013083">
    <property type="entry name" value="Znf_RING/FYVE/PHD"/>
</dbReference>
<dbReference type="Proteomes" id="UP001148838">
    <property type="component" value="Unassembled WGS sequence"/>
</dbReference>
<evidence type="ECO:0000256" key="8">
    <source>
        <dbReference type="ARBA" id="ARBA00022989"/>
    </source>
</evidence>
<evidence type="ECO:0000256" key="4">
    <source>
        <dbReference type="ARBA" id="ARBA00022723"/>
    </source>
</evidence>
<dbReference type="Gene3D" id="3.60.10.10">
    <property type="entry name" value="Endonuclease/exonuclease/phosphatase"/>
    <property type="match status" value="1"/>
</dbReference>
<dbReference type="InterPro" id="IPR011016">
    <property type="entry name" value="Znf_RING-CH"/>
</dbReference>
<evidence type="ECO:0000259" key="11">
    <source>
        <dbReference type="PROSITE" id="PS51292"/>
    </source>
</evidence>
<evidence type="ECO:0000313" key="13">
    <source>
        <dbReference type="Proteomes" id="UP001148838"/>
    </source>
</evidence>
<protein>
    <recommendedName>
        <fullName evidence="11">RING-CH-type domain-containing protein</fullName>
    </recommendedName>
</protein>
<keyword evidence="8 10" id="KW-1133">Transmembrane helix</keyword>
<reference evidence="12 13" key="1">
    <citation type="journal article" date="2022" name="Allergy">
        <title>Genome assembly and annotation of Periplaneta americana reveal a comprehensive cockroach allergen profile.</title>
        <authorList>
            <person name="Wang L."/>
            <person name="Xiong Q."/>
            <person name="Saelim N."/>
            <person name="Wang L."/>
            <person name="Nong W."/>
            <person name="Wan A.T."/>
            <person name="Shi M."/>
            <person name="Liu X."/>
            <person name="Cao Q."/>
            <person name="Hui J.H.L."/>
            <person name="Sookrung N."/>
            <person name="Leung T.F."/>
            <person name="Tungtrongchitr A."/>
            <person name="Tsui S.K.W."/>
        </authorList>
    </citation>
    <scope>NUCLEOTIDE SEQUENCE [LARGE SCALE GENOMIC DNA]</scope>
    <source>
        <strain evidence="12">PWHHKU_190912</strain>
    </source>
</reference>
<feature type="domain" description="RING-CH-type" evidence="11">
    <location>
        <begin position="89"/>
        <end position="149"/>
    </location>
</feature>
<evidence type="ECO:0000313" key="12">
    <source>
        <dbReference type="EMBL" id="KAJ4440652.1"/>
    </source>
</evidence>
<evidence type="ECO:0000256" key="2">
    <source>
        <dbReference type="ARBA" id="ARBA00022679"/>
    </source>
</evidence>
<organism evidence="12 13">
    <name type="scientific">Periplaneta americana</name>
    <name type="common">American cockroach</name>
    <name type="synonym">Blatta americana</name>
    <dbReference type="NCBI Taxonomy" id="6978"/>
    <lineage>
        <taxon>Eukaryota</taxon>
        <taxon>Metazoa</taxon>
        <taxon>Ecdysozoa</taxon>
        <taxon>Arthropoda</taxon>
        <taxon>Hexapoda</taxon>
        <taxon>Insecta</taxon>
        <taxon>Pterygota</taxon>
        <taxon>Neoptera</taxon>
        <taxon>Polyneoptera</taxon>
        <taxon>Dictyoptera</taxon>
        <taxon>Blattodea</taxon>
        <taxon>Blattoidea</taxon>
        <taxon>Blattidae</taxon>
        <taxon>Blattinae</taxon>
        <taxon>Periplaneta</taxon>
    </lineage>
</organism>
<dbReference type="EMBL" id="JAJSOF020000017">
    <property type="protein sequence ID" value="KAJ4440652.1"/>
    <property type="molecule type" value="Genomic_DNA"/>
</dbReference>
<accession>A0ABQ8T2H3</accession>
<name>A0ABQ8T2H3_PERAM</name>
<keyword evidence="9 10" id="KW-0472">Membrane</keyword>
<evidence type="ECO:0000256" key="6">
    <source>
        <dbReference type="ARBA" id="ARBA00022786"/>
    </source>
</evidence>
<comment type="caution">
    <text evidence="12">The sequence shown here is derived from an EMBL/GenBank/DDBJ whole genome shotgun (WGS) entry which is preliminary data.</text>
</comment>
<keyword evidence="13" id="KW-1185">Reference proteome</keyword>
<keyword evidence="6" id="KW-0833">Ubl conjugation pathway</keyword>
<dbReference type="InterPro" id="IPR036691">
    <property type="entry name" value="Endo/exonu/phosph_ase_sf"/>
</dbReference>
<keyword evidence="4" id="KW-0479">Metal-binding</keyword>
<evidence type="ECO:0000256" key="5">
    <source>
        <dbReference type="ARBA" id="ARBA00022771"/>
    </source>
</evidence>
<dbReference type="PANTHER" id="PTHR46065:SF3">
    <property type="entry name" value="FI20425P1"/>
    <property type="match status" value="1"/>
</dbReference>
<feature type="transmembrane region" description="Helical" evidence="10">
    <location>
        <begin position="234"/>
        <end position="255"/>
    </location>
</feature>
<gene>
    <name evidence="12" type="ORF">ANN_08799</name>
</gene>
<evidence type="ECO:0000256" key="10">
    <source>
        <dbReference type="SAM" id="Phobius"/>
    </source>
</evidence>
<sequence length="352" mass="40518">MSQTFVTVFMARLGNLREASDFSFLVPYPDIKEATHPCPETNRTLLQAMQPFPLVAQTQQEHESGRASTATKKHLQRDASKDIKVLEDIADVPEEYCRICFDSESHESLISPCCCRGTLAKIHLSCLERWLEESNSSMCELCTFQYTTERCPRYGVTRSLALWLASGTSPHLMLDIASLCILTPLAVIGTDFVIRIFAQRPYVAIPEWIVVGDVFHQSDIQQPESILNKICRHLITVGAITFIGVIDLVHVTWIYTQVKYHAMNWYEWWRRHSKGRWCDILVINAHAPTEEKDDDIKDSFYEELEHTFDQLPRYHMKVLLGDFNAKVGEEIFLDQLLEKRACTYVVMTMEFG</sequence>
<dbReference type="Pfam" id="PF12906">
    <property type="entry name" value="RINGv"/>
    <property type="match status" value="1"/>
</dbReference>
<evidence type="ECO:0000256" key="3">
    <source>
        <dbReference type="ARBA" id="ARBA00022692"/>
    </source>
</evidence>
<keyword evidence="5" id="KW-0863">Zinc-finger</keyword>
<proteinExistence type="predicted"/>
<dbReference type="SUPFAM" id="SSF57850">
    <property type="entry name" value="RING/U-box"/>
    <property type="match status" value="1"/>
</dbReference>
<evidence type="ECO:0000256" key="1">
    <source>
        <dbReference type="ARBA" id="ARBA00004141"/>
    </source>
</evidence>
<dbReference type="PANTHER" id="PTHR46065">
    <property type="entry name" value="E3 UBIQUITIN-PROTEIN LIGASE MARCH 2/3 FAMILY MEMBER"/>
    <property type="match status" value="1"/>
</dbReference>
<dbReference type="SMART" id="SM00744">
    <property type="entry name" value="RINGv"/>
    <property type="match status" value="1"/>
</dbReference>
<evidence type="ECO:0000256" key="7">
    <source>
        <dbReference type="ARBA" id="ARBA00022833"/>
    </source>
</evidence>